<dbReference type="RefSeq" id="WP_199038326.1">
    <property type="nucleotide sequence ID" value="NZ_JAELXS010000006.1"/>
</dbReference>
<keyword evidence="2" id="KW-0645">Protease</keyword>
<dbReference type="GO" id="GO:0006508">
    <property type="term" value="P:proteolysis"/>
    <property type="evidence" value="ECO:0007669"/>
    <property type="project" value="UniProtKB-KW"/>
</dbReference>
<keyword evidence="3" id="KW-1185">Reference proteome</keyword>
<keyword evidence="1" id="KW-0732">Signal</keyword>
<organism evidence="2 3">
    <name type="scientific">Sphingomonas mollis</name>
    <dbReference type="NCBI Taxonomy" id="2795726"/>
    <lineage>
        <taxon>Bacteria</taxon>
        <taxon>Pseudomonadati</taxon>
        <taxon>Pseudomonadota</taxon>
        <taxon>Alphaproteobacteria</taxon>
        <taxon>Sphingomonadales</taxon>
        <taxon>Sphingomonadaceae</taxon>
        <taxon>Sphingomonas</taxon>
    </lineage>
</organism>
<proteinExistence type="predicted"/>
<evidence type="ECO:0000313" key="3">
    <source>
        <dbReference type="Proteomes" id="UP000640426"/>
    </source>
</evidence>
<protein>
    <submittedName>
        <fullName evidence="2">Aspartyl protease family protein</fullName>
    </submittedName>
</protein>
<dbReference type="InterPro" id="IPR021109">
    <property type="entry name" value="Peptidase_aspartic_dom_sf"/>
</dbReference>
<accession>A0ABS0XRB4</accession>
<dbReference type="CDD" id="cd05483">
    <property type="entry name" value="retropepsin_like_bacteria"/>
    <property type="match status" value="1"/>
</dbReference>
<evidence type="ECO:0000256" key="1">
    <source>
        <dbReference type="SAM" id="SignalP"/>
    </source>
</evidence>
<feature type="chain" id="PRO_5047485971" evidence="1">
    <location>
        <begin position="19"/>
        <end position="320"/>
    </location>
</feature>
<feature type="signal peptide" evidence="1">
    <location>
        <begin position="1"/>
        <end position="18"/>
    </location>
</feature>
<dbReference type="InterPro" id="IPR034122">
    <property type="entry name" value="Retropepsin-like_bacterial"/>
</dbReference>
<dbReference type="Gene3D" id="2.40.70.10">
    <property type="entry name" value="Acid Proteases"/>
    <property type="match status" value="2"/>
</dbReference>
<dbReference type="SUPFAM" id="SSF50630">
    <property type="entry name" value="Acid proteases"/>
    <property type="match status" value="2"/>
</dbReference>
<name>A0ABS0XRB4_9SPHN</name>
<dbReference type="Pfam" id="PF13650">
    <property type="entry name" value="Asp_protease_2"/>
    <property type="match status" value="2"/>
</dbReference>
<dbReference type="Proteomes" id="UP000640426">
    <property type="component" value="Unassembled WGS sequence"/>
</dbReference>
<dbReference type="GO" id="GO:0008233">
    <property type="term" value="F:peptidase activity"/>
    <property type="evidence" value="ECO:0007669"/>
    <property type="project" value="UniProtKB-KW"/>
</dbReference>
<dbReference type="EMBL" id="JAELXS010000006">
    <property type="protein sequence ID" value="MBJ6122576.1"/>
    <property type="molecule type" value="Genomic_DNA"/>
</dbReference>
<gene>
    <name evidence="2" type="ORF">JAO74_12315</name>
</gene>
<comment type="caution">
    <text evidence="2">The sequence shown here is derived from an EMBL/GenBank/DDBJ whole genome shotgun (WGS) entry which is preliminary data.</text>
</comment>
<keyword evidence="2" id="KW-0378">Hydrolase</keyword>
<reference evidence="3" key="1">
    <citation type="submission" date="2020-12" db="EMBL/GenBank/DDBJ databases">
        <title>Hymenobacter sp.</title>
        <authorList>
            <person name="Kim M.K."/>
        </authorList>
    </citation>
    <scope>NUCLEOTIDE SEQUENCE [LARGE SCALE GENOMIC DNA]</scope>
    <source>
        <strain evidence="3">BT553</strain>
    </source>
</reference>
<sequence>MFALMAAAGLWWTAPTLAQMPVPGPLPDVAAALPAVPPDPGDELALEELDLRMTVPVTIAGKGAWPFVIDTGAERTVVSTELAASLGLEPGPFVRVTTMASTLSTPTARIPLLKVSRLSPDLIEAPVYARRFIGAAGMLGLDALQGQRVVIDFDRSNMTLTPARRRMQRAAAPDEIVIVAKSRFGQLIVTDAHWRGKRIAVVIDTGSPVTIANSALLRLAKSSVPIGPVSMIAASGETLVADVHQLDRLEIGGVTFSGVGVAVADVVPFGRFGLADKPALLLGMETLRMFRSVEIDFTNRTIRLALPRNVMTRGTSFAAR</sequence>
<evidence type="ECO:0000313" key="2">
    <source>
        <dbReference type="EMBL" id="MBJ6122576.1"/>
    </source>
</evidence>